<feature type="transmembrane region" description="Helical" evidence="1">
    <location>
        <begin position="12"/>
        <end position="29"/>
    </location>
</feature>
<organism evidence="3 5">
    <name type="scientific">Borrelia miyamotoi</name>
    <dbReference type="NCBI Taxonomy" id="47466"/>
    <lineage>
        <taxon>Bacteria</taxon>
        <taxon>Pseudomonadati</taxon>
        <taxon>Spirochaetota</taxon>
        <taxon>Spirochaetia</taxon>
        <taxon>Spirochaetales</taxon>
        <taxon>Borreliaceae</taxon>
        <taxon>Borrelia</taxon>
    </lineage>
</organism>
<keyword evidence="1" id="KW-0472">Membrane</keyword>
<feature type="transmembrane region" description="Helical" evidence="1">
    <location>
        <begin position="895"/>
        <end position="915"/>
    </location>
</feature>
<proteinExistence type="predicted"/>
<evidence type="ECO:0000313" key="4">
    <source>
        <dbReference type="Proteomes" id="UP000230633"/>
    </source>
</evidence>
<accession>A0AAP9CG72</accession>
<dbReference type="PANTHER" id="PTHR32063">
    <property type="match status" value="1"/>
</dbReference>
<dbReference type="AlphaFoldDB" id="A0AAP9CG72"/>
<dbReference type="PRINTS" id="PR00702">
    <property type="entry name" value="ACRIFLAVINRP"/>
</dbReference>
<dbReference type="Gene3D" id="1.20.1640.10">
    <property type="entry name" value="Multidrug efflux transporter AcrB transmembrane domain"/>
    <property type="match status" value="2"/>
</dbReference>
<dbReference type="Pfam" id="PF00873">
    <property type="entry name" value="ACR_tran"/>
    <property type="match status" value="1"/>
</dbReference>
<evidence type="ECO:0000313" key="3">
    <source>
        <dbReference type="EMBL" id="QBK62376.2"/>
    </source>
</evidence>
<dbReference type="Gene3D" id="3.30.70.1430">
    <property type="entry name" value="Multidrug efflux transporter AcrB pore domain"/>
    <property type="match status" value="2"/>
</dbReference>
<dbReference type="Proteomes" id="UP000291995">
    <property type="component" value="Chromosome"/>
</dbReference>
<sequence length="1088" mass="121659">MLVKKVIGRPIAMLILFSLLVVISIYTFSRLKVDLWPVIEENYVIISTNCAGSSAKEIERKVTSVLEGNLALIKNIKKINSVSFKETSNITIQFYRGTNVDLALNEIRDVIESSKSLLPKEASLPKIHRGSARDLVLLSFVMYADRSVIELKRYADNIIKPKLERLNGVGHVQISGGEAKHVLVEVSQNRLEAYGLTLSAIAPFISSHNFELSVGSLLDNNLRYQAQVSGEFNSIKDLEDVVISYKTPNTYLGDNNSLAQIRLRDIASVDMVSYDLKNYVYYNGKPSIWVSIKKQSGANPVVVSDSVNAEIEGIKLELPKDIFLELINDTSEFIKKAIFSVSDAAYSGAMLALCIIFFFLRSLRATIIIGIAIPLAIILTFCLMYFADISLNIMSLSGLALSVGMLVDCSIVVIDNIYKYRQRGAKLISSAILGTQEMMLPIMAATLTSICVFLPMLIFKAELDIIGDFIRDFAFTIVVSLTASLFVAVFLVPVLSSYYVGIYTTFQKPIKNKFIRKIDNFFYGIYSFGERFYVKLLKYVLTNKIIFSLIILFSFVLSLALFPLLNVSFIPETHSYSMDFFFRFPHEQSLEISRIHSDKVLEILKSEIKGYKSVISEISLSGFSFRIIFPLSEENSREFIKEQGDIKYRVDKRVENLYPDLGSHTFSGGTSFGGSPIDIKIIASDFGYAIEYGKLLVSLLKKEFPNLVNPGLDIKEELQIDIELDKEKAYYYEISVSDLSKEIKGNIDGILAGKYTQDGINYDIVLKLDRGNMTSLRDLDKMFVMNSAGIKIPLSSIVRLKKKKGFGEILRENQSLVVNLTSGVAPNENLALITANVVNFVTNKVPKKDGVLVKFEGEYSEFMKSMQHFMVIIFMAILLVFGVLAAQFESLLKPFIILFTIPLTLIGVSPIYFISGEHVSVFTAVGMLMLIGIVVNTGIVLVDYINLLIKRGFSIRESVLEAGRSRFRPILMSALTSIIGFFPLAFSDSSDNALIRPIAFTFIGGMIASTLLTLLFIPVIFEIFSKLSVKNFIFFKSCIFIGRINPKEGGESFFNKSQSENSINISKNNDNGNTKIDGNFDNLFIDED</sequence>
<dbReference type="SUPFAM" id="SSF82866">
    <property type="entry name" value="Multidrug efflux transporter AcrB transmembrane domain"/>
    <property type="match status" value="2"/>
</dbReference>
<protein>
    <submittedName>
        <fullName evidence="3">Efflux RND transporter permease subunit</fullName>
    </submittedName>
</protein>
<feature type="transmembrane region" description="Helical" evidence="1">
    <location>
        <begin position="869"/>
        <end position="888"/>
    </location>
</feature>
<dbReference type="SUPFAM" id="SSF82693">
    <property type="entry name" value="Multidrug efflux transporter AcrB pore domain, PN1, PN2, PC1 and PC2 subdomains"/>
    <property type="match status" value="2"/>
</dbReference>
<dbReference type="Proteomes" id="UP000230633">
    <property type="component" value="Chromosome"/>
</dbReference>
<dbReference type="SUPFAM" id="SSF82714">
    <property type="entry name" value="Multidrug efflux transporter AcrB TolC docking domain, DN and DC subdomains"/>
    <property type="match status" value="2"/>
</dbReference>
<dbReference type="Gene3D" id="3.30.70.1440">
    <property type="entry name" value="Multidrug efflux transporter AcrB pore domain"/>
    <property type="match status" value="1"/>
</dbReference>
<feature type="transmembrane region" description="Helical" evidence="1">
    <location>
        <begin position="337"/>
        <end position="360"/>
    </location>
</feature>
<dbReference type="PANTHER" id="PTHR32063:SF0">
    <property type="entry name" value="SWARMING MOTILITY PROTEIN SWRC"/>
    <property type="match status" value="1"/>
</dbReference>
<dbReference type="GO" id="GO:0042910">
    <property type="term" value="F:xenobiotic transmembrane transporter activity"/>
    <property type="evidence" value="ECO:0007669"/>
    <property type="project" value="TreeGrafter"/>
</dbReference>
<dbReference type="RefSeq" id="WP_044003461.1">
    <property type="nucleotide sequence ID" value="NZ_AP024371.1"/>
</dbReference>
<dbReference type="GO" id="GO:0005886">
    <property type="term" value="C:plasma membrane"/>
    <property type="evidence" value="ECO:0007669"/>
    <property type="project" value="TreeGrafter"/>
</dbReference>
<keyword evidence="4" id="KW-1185">Reference proteome</keyword>
<dbReference type="Gene3D" id="3.30.2090.10">
    <property type="entry name" value="Multidrug efflux transporter AcrB TolC docking domain, DN and DC subdomains"/>
    <property type="match status" value="2"/>
</dbReference>
<dbReference type="InterPro" id="IPR027463">
    <property type="entry name" value="AcrB_DN_DC_subdom"/>
</dbReference>
<feature type="transmembrane region" description="Helical" evidence="1">
    <location>
        <begin position="545"/>
        <end position="565"/>
    </location>
</feature>
<dbReference type="EMBL" id="CP024333">
    <property type="protein sequence ID" value="ATQ16398.2"/>
    <property type="molecule type" value="Genomic_DNA"/>
</dbReference>
<dbReference type="InterPro" id="IPR001036">
    <property type="entry name" value="Acrflvin-R"/>
</dbReference>
<gene>
    <name evidence="2" type="ORF">CNO13_03565</name>
    <name evidence="3" type="ORF">EZU67_03555</name>
</gene>
<keyword evidence="1" id="KW-0812">Transmembrane</keyword>
<name>A0AAP9CG72_9SPIR</name>
<feature type="transmembrane region" description="Helical" evidence="1">
    <location>
        <begin position="367"/>
        <end position="387"/>
    </location>
</feature>
<keyword evidence="1" id="KW-1133">Transmembrane helix</keyword>
<feature type="transmembrane region" description="Helical" evidence="1">
    <location>
        <begin position="439"/>
        <end position="461"/>
    </location>
</feature>
<feature type="transmembrane region" description="Helical" evidence="1">
    <location>
        <begin position="473"/>
        <end position="506"/>
    </location>
</feature>
<evidence type="ECO:0000313" key="2">
    <source>
        <dbReference type="EMBL" id="ATQ16398.2"/>
    </source>
</evidence>
<dbReference type="GeneID" id="75117853"/>
<feature type="transmembrane region" description="Helical" evidence="1">
    <location>
        <begin position="921"/>
        <end position="949"/>
    </location>
</feature>
<evidence type="ECO:0000256" key="1">
    <source>
        <dbReference type="SAM" id="Phobius"/>
    </source>
</evidence>
<reference evidence="5" key="1">
    <citation type="submission" date="2019-03" db="EMBL/GenBank/DDBJ databases">
        <title>Whole genome sequencing of Borrelia miyamotoi strains isolated at the Russian territory.</title>
        <authorList>
            <person name="Kuleshov K.V."/>
            <person name="Platonov A.E."/>
            <person name="Goptar I.A."/>
            <person name="Shipulin G.A."/>
            <person name="Markelov M.L."/>
            <person name="Koetsveld J."/>
            <person name="Kolyasnikova N.M."/>
            <person name="Sarksyan D.S."/>
            <person name="Toporkova M.G."/>
            <person name="Hovius J.W."/>
        </authorList>
    </citation>
    <scope>NUCLEOTIDE SEQUENCE [LARGE SCALE GENOMIC DNA]</scope>
    <source>
        <strain evidence="4">Yekat-1</strain>
        <strain evidence="5">Yekat-76</strain>
    </source>
</reference>
<reference evidence="3" key="2">
    <citation type="submission" date="2022-12" db="EMBL/GenBank/DDBJ databases">
        <title>Whole genome sequencing of Borrelia miyamotoi strains isolated at the Russian territory.</title>
        <authorList>
            <person name="Kuleshov K.V."/>
            <person name="Platonov A.E."/>
            <person name="Goptar I.A."/>
            <person name="Shipulin G.A."/>
            <person name="Markelov M.L."/>
            <person name="Koetsveld J."/>
            <person name="Kolyasnikova N.M."/>
            <person name="Sarksyan D.S."/>
            <person name="Toporkova M.G."/>
            <person name="Hovius J.W."/>
        </authorList>
    </citation>
    <scope>NUCLEOTIDE SEQUENCE</scope>
    <source>
        <strain evidence="2">Yekat-1</strain>
        <strain evidence="3">Yekat-76</strain>
    </source>
</reference>
<dbReference type="EMBL" id="CP036557">
    <property type="protein sequence ID" value="QBK62376.2"/>
    <property type="molecule type" value="Genomic_DNA"/>
</dbReference>
<feature type="transmembrane region" description="Helical" evidence="1">
    <location>
        <begin position="970"/>
        <end position="986"/>
    </location>
</feature>
<dbReference type="Gene3D" id="3.30.70.1320">
    <property type="entry name" value="Multidrug efflux transporter AcrB pore domain like"/>
    <property type="match status" value="1"/>
</dbReference>
<feature type="transmembrane region" description="Helical" evidence="1">
    <location>
        <begin position="998"/>
        <end position="1021"/>
    </location>
</feature>
<evidence type="ECO:0000313" key="5">
    <source>
        <dbReference type="Proteomes" id="UP000291995"/>
    </source>
</evidence>
<feature type="transmembrane region" description="Helical" evidence="1">
    <location>
        <begin position="393"/>
        <end position="418"/>
    </location>
</feature>